<keyword evidence="3" id="KW-1185">Reference proteome</keyword>
<dbReference type="InterPro" id="IPR002711">
    <property type="entry name" value="HNH"/>
</dbReference>
<gene>
    <name evidence="2" type="ORF">QQ91_0003605</name>
</gene>
<dbReference type="SMART" id="SM00507">
    <property type="entry name" value="HNHc"/>
    <property type="match status" value="1"/>
</dbReference>
<dbReference type="GO" id="GO:0004519">
    <property type="term" value="F:endonuclease activity"/>
    <property type="evidence" value="ECO:0007669"/>
    <property type="project" value="UniProtKB-KW"/>
</dbReference>
<dbReference type="PANTHER" id="PTHR33877">
    <property type="entry name" value="SLL1193 PROTEIN"/>
    <property type="match status" value="1"/>
</dbReference>
<keyword evidence="2" id="KW-0255">Endonuclease</keyword>
<name>A0ABD4SZX9_9CYAN</name>
<dbReference type="RefSeq" id="WP_166280121.1">
    <property type="nucleotide sequence ID" value="NZ_JTHE03000023.1"/>
</dbReference>
<evidence type="ECO:0000313" key="3">
    <source>
        <dbReference type="Proteomes" id="UP000031561"/>
    </source>
</evidence>
<keyword evidence="2" id="KW-0378">Hydrolase</keyword>
<evidence type="ECO:0000313" key="2">
    <source>
        <dbReference type="EMBL" id="MCM1981918.1"/>
    </source>
</evidence>
<keyword evidence="2" id="KW-0540">Nuclease</keyword>
<dbReference type="Proteomes" id="UP000031561">
    <property type="component" value="Unassembled WGS sequence"/>
</dbReference>
<organism evidence="2 3">
    <name type="scientific">Lyngbya confervoides BDU141951</name>
    <dbReference type="NCBI Taxonomy" id="1574623"/>
    <lineage>
        <taxon>Bacteria</taxon>
        <taxon>Bacillati</taxon>
        <taxon>Cyanobacteriota</taxon>
        <taxon>Cyanophyceae</taxon>
        <taxon>Oscillatoriophycideae</taxon>
        <taxon>Oscillatoriales</taxon>
        <taxon>Microcoleaceae</taxon>
        <taxon>Lyngbya</taxon>
    </lineage>
</organism>
<comment type="caution">
    <text evidence="2">The sequence shown here is derived from an EMBL/GenBank/DDBJ whole genome shotgun (WGS) entry which is preliminary data.</text>
</comment>
<dbReference type="AlphaFoldDB" id="A0ABD4SZX9"/>
<feature type="domain" description="HNH nuclease" evidence="1">
    <location>
        <begin position="84"/>
        <end position="134"/>
    </location>
</feature>
<reference evidence="2 3" key="1">
    <citation type="journal article" date="2015" name="Genome Announc.">
        <title>Draft Genome Sequence of Filamentous Marine Cyanobacterium Lyngbya confervoides Strain BDU141951.</title>
        <authorList>
            <person name="Chandrababunaidu M.M."/>
            <person name="Sen D."/>
            <person name="Tripathy S."/>
        </authorList>
    </citation>
    <scope>NUCLEOTIDE SEQUENCE [LARGE SCALE GENOMIC DNA]</scope>
    <source>
        <strain evidence="2 3">BDU141951</strain>
    </source>
</reference>
<accession>A0ABD4SZX9</accession>
<dbReference type="InterPro" id="IPR052892">
    <property type="entry name" value="NA-targeting_endonuclease"/>
</dbReference>
<dbReference type="Gene3D" id="1.10.30.50">
    <property type="match status" value="1"/>
</dbReference>
<protein>
    <submittedName>
        <fullName evidence="2">HNH endonuclease</fullName>
    </submittedName>
</protein>
<proteinExistence type="predicted"/>
<dbReference type="Pfam" id="PF01844">
    <property type="entry name" value="HNH"/>
    <property type="match status" value="1"/>
</dbReference>
<dbReference type="CDD" id="cd00085">
    <property type="entry name" value="HNHc"/>
    <property type="match status" value="1"/>
</dbReference>
<dbReference type="InterPro" id="IPR003615">
    <property type="entry name" value="HNH_nuc"/>
</dbReference>
<evidence type="ECO:0000259" key="1">
    <source>
        <dbReference type="SMART" id="SM00507"/>
    </source>
</evidence>
<dbReference type="PANTHER" id="PTHR33877:SF2">
    <property type="entry name" value="OS07G0170200 PROTEIN"/>
    <property type="match status" value="1"/>
</dbReference>
<dbReference type="EMBL" id="JTHE03000023">
    <property type="protein sequence ID" value="MCM1981918.1"/>
    <property type="molecule type" value="Genomic_DNA"/>
</dbReference>
<sequence length="173" mass="19945">MNVSRLQPSIRVAKPIVLFSKNYLPITRVNLKRAACLLITGRAEPLNFEGDEWQLRSPRFVLRVPEHIRLTLESAERTWKVPPVNRREVLRRDKNTCQYCGSRKDLTLDHVIPRSRGGQHTWDNVVTACASCNGRKGNQILEHSPLILRQPPRAPRHPVIAFAEQFWKETPPC</sequence>